<sequence length="29" mass="2731">VRVTSAGVVALSEALGLDPASLAPPGPAD</sequence>
<dbReference type="EMBL" id="VSZQ01000374">
    <property type="protein sequence ID" value="TYR46457.1"/>
    <property type="molecule type" value="Genomic_DNA"/>
</dbReference>
<comment type="caution">
    <text evidence="1">The sequence shown here is derived from an EMBL/GenBank/DDBJ whole genome shotgun (WGS) entry which is preliminary data.</text>
</comment>
<keyword evidence="2" id="KW-1185">Reference proteome</keyword>
<gene>
    <name evidence="1" type="ORF">FY004_36565</name>
</gene>
<evidence type="ECO:0000313" key="2">
    <source>
        <dbReference type="Proteomes" id="UP000323242"/>
    </source>
</evidence>
<proteinExistence type="predicted"/>
<dbReference type="Proteomes" id="UP000323242">
    <property type="component" value="Unassembled WGS sequence"/>
</dbReference>
<dbReference type="AlphaFoldDB" id="A0A5D4I0B6"/>
<protein>
    <submittedName>
        <fullName evidence="1">ArsR family transcriptional regulator</fullName>
    </submittedName>
</protein>
<feature type="non-terminal residue" evidence="1">
    <location>
        <position position="1"/>
    </location>
</feature>
<name>A0A5D4I0B6_9ACTN</name>
<reference evidence="1 2" key="1">
    <citation type="submission" date="2019-08" db="EMBL/GenBank/DDBJ databases">
        <title>Draft genome for granaticin producer strain Streptomyces parvus C05.</title>
        <authorList>
            <person name="Gonzalez-Pimentel J.L."/>
        </authorList>
    </citation>
    <scope>NUCLEOTIDE SEQUENCE [LARGE SCALE GENOMIC DNA]</scope>
    <source>
        <strain evidence="1 2">C05</strain>
    </source>
</reference>
<organism evidence="1 2">
    <name type="scientific">Streptomyces parvus</name>
    <dbReference type="NCBI Taxonomy" id="66428"/>
    <lineage>
        <taxon>Bacteria</taxon>
        <taxon>Bacillati</taxon>
        <taxon>Actinomycetota</taxon>
        <taxon>Actinomycetes</taxon>
        <taxon>Kitasatosporales</taxon>
        <taxon>Streptomycetaceae</taxon>
        <taxon>Streptomyces</taxon>
    </lineage>
</organism>
<accession>A0A5D4I0B6</accession>
<evidence type="ECO:0000313" key="1">
    <source>
        <dbReference type="EMBL" id="TYR46457.1"/>
    </source>
</evidence>